<dbReference type="Pfam" id="PF01300">
    <property type="entry name" value="Sua5_yciO_yrdC"/>
    <property type="match status" value="1"/>
</dbReference>
<evidence type="ECO:0000313" key="3">
    <source>
        <dbReference type="Proteomes" id="UP000324324"/>
    </source>
</evidence>
<dbReference type="PANTHER" id="PTHR42828">
    <property type="entry name" value="DHBP SYNTHASE RIBB-LIKE ALPHA/BETA DOMAIN-CONTAINING PROTEIN"/>
    <property type="match status" value="1"/>
</dbReference>
<dbReference type="NCBIfam" id="TIGR00057">
    <property type="entry name" value="L-threonylcarbamoyladenylate synthase"/>
    <property type="match status" value="1"/>
</dbReference>
<dbReference type="InterPro" id="IPR017945">
    <property type="entry name" value="DHBP_synth_RibB-like_a/b_dom"/>
</dbReference>
<dbReference type="AlphaFoldDB" id="A0A5M8BD16"/>
<evidence type="ECO:0000313" key="2">
    <source>
        <dbReference type="EMBL" id="KAA6133273.1"/>
    </source>
</evidence>
<dbReference type="Proteomes" id="UP000324324">
    <property type="component" value="Unassembled WGS sequence"/>
</dbReference>
<dbReference type="RefSeq" id="WP_150081858.1">
    <property type="nucleotide sequence ID" value="NZ_CP080293.1"/>
</dbReference>
<dbReference type="GO" id="GO:0003725">
    <property type="term" value="F:double-stranded RNA binding"/>
    <property type="evidence" value="ECO:0007669"/>
    <property type="project" value="InterPro"/>
</dbReference>
<organism evidence="2 3">
    <name type="scientific">Cupriavidus cauae</name>
    <dbReference type="NCBI Taxonomy" id="2608999"/>
    <lineage>
        <taxon>Bacteria</taxon>
        <taxon>Pseudomonadati</taxon>
        <taxon>Pseudomonadota</taxon>
        <taxon>Betaproteobacteria</taxon>
        <taxon>Burkholderiales</taxon>
        <taxon>Burkholderiaceae</taxon>
        <taxon>Cupriavidus</taxon>
    </lineage>
</organism>
<gene>
    <name evidence="2" type="ORF">F1599_01245</name>
</gene>
<dbReference type="InterPro" id="IPR052532">
    <property type="entry name" value="SUA5_domain"/>
</dbReference>
<sequence length="207" mass="22752">MSQFFDIHPVDPQSRLIKQAAQIVGKGGLIALPTDSSYALACRLDDKGAVERLRRLRGIDDKHHLTLMCRDLSELGNFARVDNRQYRWIKGATPGPYVFILEATKEVPRRLSHPARKTIGVRVPDHAIPQALLNELGQPMISSTLQLPGDAAPLDDPLEIRERLQKQLDLVICGGTAPAHACTVIDLTSGEPVLVRAGRGDVTRFGL</sequence>
<protein>
    <submittedName>
        <fullName evidence="2">Threonylcarbamoyl-AMP synthase</fullName>
    </submittedName>
</protein>
<reference evidence="2 3" key="1">
    <citation type="submission" date="2019-09" db="EMBL/GenBank/DDBJ databases">
        <title>Isolation of a novel species in the genus Cupriavidus from patients with sepsis using whole genome sequencing.</title>
        <authorList>
            <person name="Kweon O.J."/>
            <person name="Lee M.-K."/>
        </authorList>
    </citation>
    <scope>NUCLEOTIDE SEQUENCE [LARGE SCALE GENOMIC DNA]</scope>
    <source>
        <strain evidence="2 3">MKL-01</strain>
    </source>
</reference>
<dbReference type="InterPro" id="IPR006070">
    <property type="entry name" value="Sua5-like_dom"/>
</dbReference>
<dbReference type="PANTHER" id="PTHR42828:SF3">
    <property type="entry name" value="THREONYLCARBAMOYL-AMP SYNTHASE"/>
    <property type="match status" value="1"/>
</dbReference>
<evidence type="ECO:0000259" key="1">
    <source>
        <dbReference type="PROSITE" id="PS51163"/>
    </source>
</evidence>
<dbReference type="EMBL" id="VWRN01000005">
    <property type="protein sequence ID" value="KAA6133273.1"/>
    <property type="molecule type" value="Genomic_DNA"/>
</dbReference>
<keyword evidence="3" id="KW-1185">Reference proteome</keyword>
<comment type="caution">
    <text evidence="2">The sequence shown here is derived from an EMBL/GenBank/DDBJ whole genome shotgun (WGS) entry which is preliminary data.</text>
</comment>
<dbReference type="PROSITE" id="PS51163">
    <property type="entry name" value="YRDC"/>
    <property type="match status" value="1"/>
</dbReference>
<name>A0A5M8BD16_9BURK</name>
<proteinExistence type="predicted"/>
<dbReference type="SUPFAM" id="SSF55821">
    <property type="entry name" value="YrdC/RibB"/>
    <property type="match status" value="1"/>
</dbReference>
<dbReference type="Gene3D" id="3.90.870.10">
    <property type="entry name" value="DHBP synthase"/>
    <property type="match status" value="1"/>
</dbReference>
<feature type="domain" description="YrdC-like" evidence="1">
    <location>
        <begin position="14"/>
        <end position="200"/>
    </location>
</feature>
<accession>A0A5M8BD16</accession>